<dbReference type="eggNOG" id="COG4232">
    <property type="taxonomic scope" value="Bacteria"/>
</dbReference>
<dbReference type="HOGENOM" id="CLU_014657_0_1_6"/>
<dbReference type="Pfam" id="PF02683">
    <property type="entry name" value="DsbD_TM"/>
    <property type="match status" value="1"/>
</dbReference>
<evidence type="ECO:0000256" key="1">
    <source>
        <dbReference type="ARBA" id="ARBA00004141"/>
    </source>
</evidence>
<dbReference type="CDD" id="cd02953">
    <property type="entry name" value="DsbDgamma"/>
    <property type="match status" value="1"/>
</dbReference>
<dbReference type="PANTHER" id="PTHR32234">
    <property type="entry name" value="THIOL:DISULFIDE INTERCHANGE PROTEIN DSBD"/>
    <property type="match status" value="1"/>
</dbReference>
<dbReference type="Pfam" id="PF13899">
    <property type="entry name" value="Thioredoxin_7"/>
    <property type="match status" value="1"/>
</dbReference>
<dbReference type="InterPro" id="IPR035671">
    <property type="entry name" value="DsbD_gamma"/>
</dbReference>
<evidence type="ECO:0000259" key="9">
    <source>
        <dbReference type="Pfam" id="PF11412"/>
    </source>
</evidence>
<dbReference type="PANTHER" id="PTHR32234:SF3">
    <property type="entry name" value="SUPPRESSION OF COPPER SENSITIVITY PROTEIN"/>
    <property type="match status" value="1"/>
</dbReference>
<feature type="transmembrane region" description="Helical" evidence="7">
    <location>
        <begin position="292"/>
        <end position="312"/>
    </location>
</feature>
<dbReference type="InterPro" id="IPR036249">
    <property type="entry name" value="Thioredoxin-like_sf"/>
</dbReference>
<keyword evidence="4 7" id="KW-1133">Transmembrane helix</keyword>
<keyword evidence="3" id="KW-0201">Cytochrome c-type biogenesis</keyword>
<dbReference type="Proteomes" id="UP000008632">
    <property type="component" value="Chromosome"/>
</dbReference>
<dbReference type="EMBL" id="CP002446">
    <property type="protein sequence ID" value="ADV25972.1"/>
    <property type="molecule type" value="Genomic_DNA"/>
</dbReference>
<feature type="transmembrane region" description="Helical" evidence="7">
    <location>
        <begin position="430"/>
        <end position="446"/>
    </location>
</feature>
<accession>E6WP73</accession>
<reference evidence="10 11" key="1">
    <citation type="submission" date="2011-01" db="EMBL/GenBank/DDBJ databases">
        <title>Complete sequence of Pseudoxanthomonas suwonensis 11-1.</title>
        <authorList>
            <consortium name="US DOE Joint Genome Institute"/>
            <person name="Lucas S."/>
            <person name="Copeland A."/>
            <person name="Lapidus A."/>
            <person name="Cheng J.-F."/>
            <person name="Goodwin L."/>
            <person name="Pitluck S."/>
            <person name="Teshima H."/>
            <person name="Detter J.C."/>
            <person name="Han C."/>
            <person name="Tapia R."/>
            <person name="Land M."/>
            <person name="Hauser L."/>
            <person name="Kyrpides N."/>
            <person name="Ivanova N."/>
            <person name="Ovchinnikova G."/>
            <person name="Siebers A.K."/>
            <person name="Allgaier M."/>
            <person name="Thelen M.P."/>
            <person name="Hugenholtz P."/>
            <person name="Gladden J."/>
            <person name="Woyke T."/>
        </authorList>
    </citation>
    <scope>NUCLEOTIDE SEQUENCE [LARGE SCALE GENOMIC DNA]</scope>
    <source>
        <strain evidence="11">11-1</strain>
    </source>
</reference>
<feature type="domain" description="Thiol:disulfide interchange protein DsbD N-terminal" evidence="9">
    <location>
        <begin position="37"/>
        <end position="149"/>
    </location>
</feature>
<evidence type="ECO:0000256" key="3">
    <source>
        <dbReference type="ARBA" id="ARBA00022748"/>
    </source>
</evidence>
<dbReference type="GO" id="GO:0045454">
    <property type="term" value="P:cell redox homeostasis"/>
    <property type="evidence" value="ECO:0007669"/>
    <property type="project" value="TreeGrafter"/>
</dbReference>
<keyword evidence="2 7" id="KW-0812">Transmembrane</keyword>
<evidence type="ECO:0000313" key="11">
    <source>
        <dbReference type="Proteomes" id="UP000008632"/>
    </source>
</evidence>
<dbReference type="InterPro" id="IPR003834">
    <property type="entry name" value="Cyt_c_assmbl_TM_dom"/>
</dbReference>
<protein>
    <submittedName>
        <fullName evidence="10">Protein-disulfide reductase</fullName>
        <ecNumber evidence="10">1.8.1.8</ecNumber>
    </submittedName>
</protein>
<dbReference type="GO" id="GO:0047134">
    <property type="term" value="F:protein-disulfide reductase [NAD(P)H] activity"/>
    <property type="evidence" value="ECO:0007669"/>
    <property type="project" value="UniProtKB-EC"/>
</dbReference>
<name>E6WP73_PSEUU</name>
<dbReference type="GO" id="GO:0016020">
    <property type="term" value="C:membrane"/>
    <property type="evidence" value="ECO:0007669"/>
    <property type="project" value="UniProtKB-SubCell"/>
</dbReference>
<dbReference type="InterPro" id="IPR017937">
    <property type="entry name" value="Thioredoxin_CS"/>
</dbReference>
<dbReference type="Pfam" id="PF11412">
    <property type="entry name" value="DsbD_N"/>
    <property type="match status" value="1"/>
</dbReference>
<dbReference type="InterPro" id="IPR036929">
    <property type="entry name" value="DsbDN_sf"/>
</dbReference>
<evidence type="ECO:0000256" key="6">
    <source>
        <dbReference type="ARBA" id="ARBA00023284"/>
    </source>
</evidence>
<evidence type="ECO:0000256" key="5">
    <source>
        <dbReference type="ARBA" id="ARBA00023136"/>
    </source>
</evidence>
<sequence>MSAAAIARAMRVRWLVAVVLLAGTVVPSLRAQDIDQSSLLPVEQAFALDARLQSSSLLRLHWRVADDYYLYRERIQVRALDDAPQPRLRLPPGVAKDDPDFGPVEVYRGDASVEVALVDAVAQATRLRVVVQGCHEAEPLVCYPPHVTVLRIDGGVVQVEGAADADATVATAATAATAADVADAGVADATQTASAGPAVATSGSTVAVLLLSAVLGGLLLNLMPCVLPVLSLKVLSLAGSGGSPRHARQRALAYTGGVLLAFAALGTIVLALRGAGLAVGWGFQLQQPVVVAFLAYVMLALGLSLSGVVLFATRLGGAGHALASRDGLAGDFFTGVLAVVVASPCTAPFMGVALAAAFALPAPAALGVFLALGLGLALPFLVVGFVPALASRLPRPGAWMETLKQALAFPLYATAAWLAWVLARQHGSDALAWLLGGLLLLALALWASERLRHAGNGLPRLVALALALVAAWPLWRIHQLPEPGAPPQQHASDASRPYSPEALQLARAQGRTVFVNMTADWCVTCKANERRVFDRAPFQAALERNDALYLKGDWTRMDPAITGFLREHGAVGVPLYVVFRPGDRAGQVLSTVPTQAQVEAALQGDAS</sequence>
<feature type="transmembrane region" description="Helical" evidence="7">
    <location>
        <begin position="364"/>
        <end position="386"/>
    </location>
</feature>
<dbReference type="InterPro" id="IPR028250">
    <property type="entry name" value="DsbDN"/>
</dbReference>
<organism evidence="10 11">
    <name type="scientific">Pseudoxanthomonas suwonensis (strain 11-1)</name>
    <dbReference type="NCBI Taxonomy" id="743721"/>
    <lineage>
        <taxon>Bacteria</taxon>
        <taxon>Pseudomonadati</taxon>
        <taxon>Pseudomonadota</taxon>
        <taxon>Gammaproteobacteria</taxon>
        <taxon>Lysobacterales</taxon>
        <taxon>Lysobacteraceae</taxon>
        <taxon>Pseudoxanthomonas</taxon>
    </lineage>
</organism>
<keyword evidence="5 7" id="KW-0472">Membrane</keyword>
<feature type="domain" description="Cytochrome C biogenesis protein transmembrane" evidence="8">
    <location>
        <begin position="209"/>
        <end position="419"/>
    </location>
</feature>
<evidence type="ECO:0000256" key="4">
    <source>
        <dbReference type="ARBA" id="ARBA00022989"/>
    </source>
</evidence>
<comment type="subcellular location">
    <subcellularLocation>
        <location evidence="1">Membrane</location>
        <topology evidence="1">Multi-pass membrane protein</topology>
    </subcellularLocation>
</comment>
<feature type="transmembrane region" description="Helical" evidence="7">
    <location>
        <begin position="251"/>
        <end position="272"/>
    </location>
</feature>
<keyword evidence="6" id="KW-0676">Redox-active center</keyword>
<dbReference type="RefSeq" id="WP_013533802.1">
    <property type="nucleotide sequence ID" value="NC_014924.1"/>
</dbReference>
<keyword evidence="10" id="KW-0560">Oxidoreductase</keyword>
<keyword evidence="11" id="KW-1185">Reference proteome</keyword>
<dbReference type="Gene3D" id="2.60.40.1250">
    <property type="entry name" value="Thiol:disulfide interchange protein DsbD, N-terminal domain"/>
    <property type="match status" value="1"/>
</dbReference>
<feature type="transmembrane region" description="Helical" evidence="7">
    <location>
        <begin position="406"/>
        <end position="424"/>
    </location>
</feature>
<dbReference type="Gene3D" id="3.40.30.10">
    <property type="entry name" value="Glutaredoxin"/>
    <property type="match status" value="1"/>
</dbReference>
<dbReference type="SUPFAM" id="SSF52833">
    <property type="entry name" value="Thioredoxin-like"/>
    <property type="match status" value="1"/>
</dbReference>
<evidence type="ECO:0000256" key="7">
    <source>
        <dbReference type="SAM" id="Phobius"/>
    </source>
</evidence>
<dbReference type="KEGG" id="psu:Psesu_0110"/>
<feature type="transmembrane region" description="Helical" evidence="7">
    <location>
        <begin position="206"/>
        <end position="230"/>
    </location>
</feature>
<evidence type="ECO:0000313" key="10">
    <source>
        <dbReference type="EMBL" id="ADV25972.1"/>
    </source>
</evidence>
<gene>
    <name evidence="10" type="ordered locus">Psesu_0110</name>
</gene>
<evidence type="ECO:0000256" key="2">
    <source>
        <dbReference type="ARBA" id="ARBA00022692"/>
    </source>
</evidence>
<dbReference type="AlphaFoldDB" id="E6WP73"/>
<proteinExistence type="predicted"/>
<dbReference type="SUPFAM" id="SSF74863">
    <property type="entry name" value="Thiol:disulfide interchange protein DsbD, N-terminal domain (DsbD-alpha)"/>
    <property type="match status" value="1"/>
</dbReference>
<dbReference type="GO" id="GO:0017004">
    <property type="term" value="P:cytochrome complex assembly"/>
    <property type="evidence" value="ECO:0007669"/>
    <property type="project" value="UniProtKB-KW"/>
</dbReference>
<dbReference type="STRING" id="743721.Psesu_0110"/>
<evidence type="ECO:0000259" key="8">
    <source>
        <dbReference type="Pfam" id="PF02683"/>
    </source>
</evidence>
<dbReference type="PROSITE" id="PS00194">
    <property type="entry name" value="THIOREDOXIN_1"/>
    <property type="match status" value="1"/>
</dbReference>
<dbReference type="EC" id="1.8.1.8" evidence="10"/>
<feature type="transmembrane region" description="Helical" evidence="7">
    <location>
        <begin position="332"/>
        <end position="358"/>
    </location>
</feature>